<accession>A0A0F9B7V9</accession>
<proteinExistence type="predicted"/>
<comment type="caution">
    <text evidence="2">The sequence shown here is derived from an EMBL/GenBank/DDBJ whole genome shotgun (WGS) entry which is preliminary data.</text>
</comment>
<feature type="compositionally biased region" description="Acidic residues" evidence="1">
    <location>
        <begin position="110"/>
        <end position="127"/>
    </location>
</feature>
<gene>
    <name evidence="2" type="ORF">LCGC14_2822160</name>
</gene>
<dbReference type="EMBL" id="LAZR01053521">
    <property type="protein sequence ID" value="KKK80571.1"/>
    <property type="molecule type" value="Genomic_DNA"/>
</dbReference>
<evidence type="ECO:0000256" key="1">
    <source>
        <dbReference type="SAM" id="MobiDB-lite"/>
    </source>
</evidence>
<reference evidence="2" key="1">
    <citation type="journal article" date="2015" name="Nature">
        <title>Complex archaea that bridge the gap between prokaryotes and eukaryotes.</title>
        <authorList>
            <person name="Spang A."/>
            <person name="Saw J.H."/>
            <person name="Jorgensen S.L."/>
            <person name="Zaremba-Niedzwiedzka K."/>
            <person name="Martijn J."/>
            <person name="Lind A.E."/>
            <person name="van Eijk R."/>
            <person name="Schleper C."/>
            <person name="Guy L."/>
            <person name="Ettema T.J."/>
        </authorList>
    </citation>
    <scope>NUCLEOTIDE SEQUENCE</scope>
</reference>
<name>A0A0F9B7V9_9ZZZZ</name>
<dbReference type="AlphaFoldDB" id="A0A0F9B7V9"/>
<evidence type="ECO:0000313" key="2">
    <source>
        <dbReference type="EMBL" id="KKK80571.1"/>
    </source>
</evidence>
<sequence>MKQKYLIFKNPEKNELIIREFAELDKERFSLLCEEAYDDEMIEAAIKEGVNTLISKLRTQNMYPIGHYVKKIAESVTTMYVSGDKQSVELFFNDNDLLIKNQEPDKDFDAPADESSDLDELLDEDVDDDYANKNGLEKFQSPVKIADGDSTEIDEKG</sequence>
<feature type="region of interest" description="Disordered" evidence="1">
    <location>
        <begin position="102"/>
        <end position="127"/>
    </location>
</feature>
<protein>
    <submittedName>
        <fullName evidence="2">Uncharacterized protein</fullName>
    </submittedName>
</protein>
<organism evidence="2">
    <name type="scientific">marine sediment metagenome</name>
    <dbReference type="NCBI Taxonomy" id="412755"/>
    <lineage>
        <taxon>unclassified sequences</taxon>
        <taxon>metagenomes</taxon>
        <taxon>ecological metagenomes</taxon>
    </lineage>
</organism>